<feature type="region of interest" description="Disordered" evidence="6">
    <location>
        <begin position="77"/>
        <end position="108"/>
    </location>
</feature>
<evidence type="ECO:0000256" key="1">
    <source>
        <dbReference type="ARBA" id="ARBA00001420"/>
    </source>
</evidence>
<dbReference type="GO" id="GO:0019867">
    <property type="term" value="C:outer membrane"/>
    <property type="evidence" value="ECO:0007669"/>
    <property type="project" value="InterPro"/>
</dbReference>
<dbReference type="GO" id="GO:0008933">
    <property type="term" value="F:peptidoglycan lytic transglycosylase activity"/>
    <property type="evidence" value="ECO:0007669"/>
    <property type="project" value="TreeGrafter"/>
</dbReference>
<dbReference type="PANTHER" id="PTHR30124">
    <property type="entry name" value="MEMBRANE-BOUND LYTIC MUREIN TRANSGLYCOSYLASE A"/>
    <property type="match status" value="1"/>
</dbReference>
<gene>
    <name evidence="8" type="ordered locus">Veis_4828</name>
</gene>
<dbReference type="CAZy" id="GH102">
    <property type="family name" value="Glycoside Hydrolase Family 102"/>
</dbReference>
<dbReference type="PIRSF" id="PIRSF019422">
    <property type="entry name" value="MltA"/>
    <property type="match status" value="1"/>
</dbReference>
<evidence type="ECO:0000313" key="8">
    <source>
        <dbReference type="EMBL" id="ABM60519.1"/>
    </source>
</evidence>
<dbReference type="EC" id="4.2.2.n1" evidence="2"/>
<dbReference type="GO" id="GO:0004553">
    <property type="term" value="F:hydrolase activity, hydrolyzing O-glycosyl compounds"/>
    <property type="evidence" value="ECO:0007669"/>
    <property type="project" value="InterPro"/>
</dbReference>
<name>A1WSB2_VEREI</name>
<evidence type="ECO:0000256" key="6">
    <source>
        <dbReference type="SAM" id="MobiDB-lite"/>
    </source>
</evidence>
<accession>A1WSB2</accession>
<evidence type="ECO:0000256" key="3">
    <source>
        <dbReference type="ARBA" id="ARBA00023239"/>
    </source>
</evidence>
<keyword evidence="3" id="KW-0456">Lyase</keyword>
<evidence type="ECO:0000256" key="4">
    <source>
        <dbReference type="ARBA" id="ARBA00023316"/>
    </source>
</evidence>
<dbReference type="AlphaFoldDB" id="A1WSB2"/>
<dbReference type="CDD" id="cd14485">
    <property type="entry name" value="mltA_like_LT_A"/>
    <property type="match status" value="1"/>
</dbReference>
<feature type="region of interest" description="Disordered" evidence="6">
    <location>
        <begin position="1"/>
        <end position="51"/>
    </location>
</feature>
<dbReference type="PANTHER" id="PTHR30124:SF0">
    <property type="entry name" value="MEMBRANE-BOUND LYTIC MUREIN TRANSGLYCOSYLASE A"/>
    <property type="match status" value="1"/>
</dbReference>
<dbReference type="Proteomes" id="UP000000374">
    <property type="component" value="Chromosome"/>
</dbReference>
<feature type="compositionally biased region" description="Low complexity" evidence="6">
    <location>
        <begin position="37"/>
        <end position="51"/>
    </location>
</feature>
<proteinExistence type="predicted"/>
<dbReference type="SMART" id="SM00925">
    <property type="entry name" value="MltA"/>
    <property type="match status" value="1"/>
</dbReference>
<dbReference type="eggNOG" id="COG2821">
    <property type="taxonomic scope" value="Bacteria"/>
</dbReference>
<dbReference type="KEGG" id="vei:Veis_4828"/>
<dbReference type="Pfam" id="PF06725">
    <property type="entry name" value="3D"/>
    <property type="match status" value="1"/>
</dbReference>
<dbReference type="HOGENOM" id="CLU_037751_0_0_4"/>
<dbReference type="Gene3D" id="2.40.240.50">
    <property type="entry name" value="Barwin-like endoglucanases"/>
    <property type="match status" value="1"/>
</dbReference>
<dbReference type="InterPro" id="IPR010611">
    <property type="entry name" value="3D_dom"/>
</dbReference>
<reference evidence="9" key="1">
    <citation type="submission" date="2006-12" db="EMBL/GenBank/DDBJ databases">
        <title>Complete sequence of chromosome 1 of Verminephrobacter eiseniae EF01-2.</title>
        <authorList>
            <person name="Copeland A."/>
            <person name="Lucas S."/>
            <person name="Lapidus A."/>
            <person name="Barry K."/>
            <person name="Detter J.C."/>
            <person name="Glavina del Rio T."/>
            <person name="Dalin E."/>
            <person name="Tice H."/>
            <person name="Pitluck S."/>
            <person name="Chertkov O."/>
            <person name="Brettin T."/>
            <person name="Bruce D."/>
            <person name="Han C."/>
            <person name="Tapia R."/>
            <person name="Gilna P."/>
            <person name="Schmutz J."/>
            <person name="Larimer F."/>
            <person name="Land M."/>
            <person name="Hauser L."/>
            <person name="Kyrpides N."/>
            <person name="Kim E."/>
            <person name="Stahl D."/>
            <person name="Richardson P."/>
        </authorList>
    </citation>
    <scope>NUCLEOTIDE SEQUENCE [LARGE SCALE GENOMIC DNA]</scope>
    <source>
        <strain evidence="9">EF01-2</strain>
    </source>
</reference>
<dbReference type="SUPFAM" id="SSF50685">
    <property type="entry name" value="Barwin-like endoglucanases"/>
    <property type="match status" value="1"/>
</dbReference>
<evidence type="ECO:0000259" key="7">
    <source>
        <dbReference type="SMART" id="SM00925"/>
    </source>
</evidence>
<organism evidence="8 9">
    <name type="scientific">Verminephrobacter eiseniae (strain EF01-2)</name>
    <dbReference type="NCBI Taxonomy" id="391735"/>
    <lineage>
        <taxon>Bacteria</taxon>
        <taxon>Pseudomonadati</taxon>
        <taxon>Pseudomonadota</taxon>
        <taxon>Betaproteobacteria</taxon>
        <taxon>Burkholderiales</taxon>
        <taxon>Comamonadaceae</taxon>
        <taxon>Verminephrobacter</taxon>
    </lineage>
</organism>
<protein>
    <recommendedName>
        <fullName evidence="2">peptidoglycan lytic exotransglycosylase</fullName>
        <ecNumber evidence="2">4.2.2.n1</ecNumber>
    </recommendedName>
    <alternativeName>
        <fullName evidence="5">Murein hydrolase A</fullName>
    </alternativeName>
</protein>
<comment type="catalytic activity">
    <reaction evidence="1">
        <text>Exolytic cleavage of the (1-&gt;4)-beta-glycosidic linkage between N-acetylmuramic acid (MurNAc) and N-acetylglucosamine (GlcNAc) residues in peptidoglycan, from either the reducing or the non-reducing ends of the peptidoglycan chains, with concomitant formation of a 1,6-anhydrobond in the MurNAc residue.</text>
        <dbReference type="EC" id="4.2.2.n1"/>
    </reaction>
</comment>
<keyword evidence="9" id="KW-1185">Reference proteome</keyword>
<dbReference type="Pfam" id="PF03562">
    <property type="entry name" value="MltA"/>
    <property type="match status" value="1"/>
</dbReference>
<dbReference type="GO" id="GO:0071555">
    <property type="term" value="P:cell wall organization"/>
    <property type="evidence" value="ECO:0007669"/>
    <property type="project" value="UniProtKB-KW"/>
</dbReference>
<dbReference type="GO" id="GO:0009254">
    <property type="term" value="P:peptidoglycan turnover"/>
    <property type="evidence" value="ECO:0007669"/>
    <property type="project" value="InterPro"/>
</dbReference>
<sequence length="435" mass="47165">MERTSPCAQGAGGRLSSSSAGGSGSPPLRPQNMVHQTIASNSTSASNASSKISPMTSTLLRLVSTALIVGTLAACSTPTPPGPGPARPETIPPALSPDDTAPLPAPMAQPKSRWIPVRWAELPGFAEDALHEAWNAWIKSCERPAPAFIALCRELRPLSLANADEQRAWLIARLQPYRIEATDGNADGLLTAYYEPTMDAARQRGNGFAVPIYRTPDGLDTRKPWYTRQQIDTLPEAQAALQDRAIAWLRDPVEAMVLHIQGSGRLRITEPDGTVSLVRVAYAGTNDQPYQSPGRWLLDQGLTRDATWPGIRAWLAINPERRNELLWSNPRYTFFRAEPLDALDASFGPRGAQGVPLTPGRSIAVDRQSIPYGTPVWLASSGPQLQLHRMVLAQDTGSAILGAVRADFFTGWGPEAGAVAGRLKQSLRLWALWPR</sequence>
<dbReference type="CDD" id="cd14668">
    <property type="entry name" value="mlta_B"/>
    <property type="match status" value="1"/>
</dbReference>
<dbReference type="STRING" id="391735.Veis_4828"/>
<evidence type="ECO:0000313" key="9">
    <source>
        <dbReference type="Proteomes" id="UP000000374"/>
    </source>
</evidence>
<evidence type="ECO:0000256" key="5">
    <source>
        <dbReference type="ARBA" id="ARBA00030918"/>
    </source>
</evidence>
<dbReference type="EMBL" id="CP000542">
    <property type="protein sequence ID" value="ABM60519.1"/>
    <property type="molecule type" value="Genomic_DNA"/>
</dbReference>
<keyword evidence="4" id="KW-0961">Cell wall biogenesis/degradation</keyword>
<dbReference type="InterPro" id="IPR036908">
    <property type="entry name" value="RlpA-like_sf"/>
</dbReference>
<feature type="domain" description="Lytic transglycosylase MltA" evidence="7">
    <location>
        <begin position="197"/>
        <end position="336"/>
    </location>
</feature>
<dbReference type="OrthoDB" id="9783686at2"/>
<dbReference type="InterPro" id="IPR026044">
    <property type="entry name" value="MltA"/>
</dbReference>
<evidence type="ECO:0000256" key="2">
    <source>
        <dbReference type="ARBA" id="ARBA00012587"/>
    </source>
</evidence>
<dbReference type="GO" id="GO:0009253">
    <property type="term" value="P:peptidoglycan catabolic process"/>
    <property type="evidence" value="ECO:0007669"/>
    <property type="project" value="TreeGrafter"/>
</dbReference>
<dbReference type="Gene3D" id="2.40.40.10">
    <property type="entry name" value="RlpA-like domain"/>
    <property type="match status" value="2"/>
</dbReference>
<dbReference type="InterPro" id="IPR005300">
    <property type="entry name" value="MltA_B"/>
</dbReference>
<feature type="compositionally biased region" description="Pro residues" evidence="6">
    <location>
        <begin position="78"/>
        <end position="95"/>
    </location>
</feature>